<dbReference type="AlphaFoldDB" id="A0A0F9JGQ4"/>
<feature type="compositionally biased region" description="Polar residues" evidence="1">
    <location>
        <begin position="1"/>
        <end position="14"/>
    </location>
</feature>
<feature type="non-terminal residue" evidence="2">
    <location>
        <position position="134"/>
    </location>
</feature>
<comment type="caution">
    <text evidence="2">The sequence shown here is derived from an EMBL/GenBank/DDBJ whole genome shotgun (WGS) entry which is preliminary data.</text>
</comment>
<accession>A0A0F9JGQ4</accession>
<proteinExistence type="predicted"/>
<protein>
    <submittedName>
        <fullName evidence="2">Uncharacterized protein</fullName>
    </submittedName>
</protein>
<organism evidence="2">
    <name type="scientific">marine sediment metagenome</name>
    <dbReference type="NCBI Taxonomy" id="412755"/>
    <lineage>
        <taxon>unclassified sequences</taxon>
        <taxon>metagenomes</taxon>
        <taxon>ecological metagenomes</taxon>
    </lineage>
</organism>
<feature type="region of interest" description="Disordered" evidence="1">
    <location>
        <begin position="1"/>
        <end position="23"/>
    </location>
</feature>
<evidence type="ECO:0000313" key="2">
    <source>
        <dbReference type="EMBL" id="KKM61511.1"/>
    </source>
</evidence>
<reference evidence="2" key="1">
    <citation type="journal article" date="2015" name="Nature">
        <title>Complex archaea that bridge the gap between prokaryotes and eukaryotes.</title>
        <authorList>
            <person name="Spang A."/>
            <person name="Saw J.H."/>
            <person name="Jorgensen S.L."/>
            <person name="Zaremba-Niedzwiedzka K."/>
            <person name="Martijn J."/>
            <person name="Lind A.E."/>
            <person name="van Eijk R."/>
            <person name="Schleper C."/>
            <person name="Guy L."/>
            <person name="Ettema T.J."/>
        </authorList>
    </citation>
    <scope>NUCLEOTIDE SEQUENCE</scope>
</reference>
<dbReference type="EMBL" id="LAZR01011469">
    <property type="protein sequence ID" value="KKM61511.1"/>
    <property type="molecule type" value="Genomic_DNA"/>
</dbReference>
<gene>
    <name evidence="2" type="ORF">LCGC14_1531020</name>
</gene>
<name>A0A0F9JGQ4_9ZZZZ</name>
<sequence length="134" mass="13937">MAASYPSSVWNGDTGNRDMSLAQKKSPDWRDWLRIVEEVAASQTKIDSNGVGTDSAAIHSVGAVVVKTGLSVVEKGNGAVHKTVITLDEVSIASADGSTPGTDGAWGTQNLYTFPAGHVNMLGAHAVFPLGDLE</sequence>
<evidence type="ECO:0000256" key="1">
    <source>
        <dbReference type="SAM" id="MobiDB-lite"/>
    </source>
</evidence>